<protein>
    <submittedName>
        <fullName evidence="2">Uncharacterized protein</fullName>
    </submittedName>
</protein>
<evidence type="ECO:0000313" key="2">
    <source>
        <dbReference type="EMBL" id="MEY9317492.1"/>
    </source>
</evidence>
<dbReference type="Proteomes" id="UP001565471">
    <property type="component" value="Unassembled WGS sequence"/>
</dbReference>
<gene>
    <name evidence="2" type="ORF">ABIF29_004291</name>
</gene>
<feature type="coiled-coil region" evidence="1">
    <location>
        <begin position="80"/>
        <end position="110"/>
    </location>
</feature>
<evidence type="ECO:0000313" key="3">
    <source>
        <dbReference type="Proteomes" id="UP001565471"/>
    </source>
</evidence>
<reference evidence="2 3" key="1">
    <citation type="submission" date="2024-07" db="EMBL/GenBank/DDBJ databases">
        <title>Genomic Encyclopedia of Type Strains, Phase V (KMG-V): Genome sequencing to study the core and pangenomes of soil and plant-associated prokaryotes.</title>
        <authorList>
            <person name="Whitman W."/>
        </authorList>
    </citation>
    <scope>NUCLEOTIDE SEQUENCE [LARGE SCALE GENOMIC DNA]</scope>
    <source>
        <strain evidence="2 3">USDA 415</strain>
    </source>
</reference>
<dbReference type="RefSeq" id="WP_259265685.1">
    <property type="nucleotide sequence ID" value="NZ_CP126026.1"/>
</dbReference>
<keyword evidence="3" id="KW-1185">Reference proteome</keyword>
<proteinExistence type="predicted"/>
<organism evidence="2 3">
    <name type="scientific">Bradyrhizobium elkanii</name>
    <dbReference type="NCBI Taxonomy" id="29448"/>
    <lineage>
        <taxon>Bacteria</taxon>
        <taxon>Pseudomonadati</taxon>
        <taxon>Pseudomonadota</taxon>
        <taxon>Alphaproteobacteria</taxon>
        <taxon>Hyphomicrobiales</taxon>
        <taxon>Nitrobacteraceae</taxon>
        <taxon>Bradyrhizobium</taxon>
    </lineage>
</organism>
<evidence type="ECO:0000256" key="1">
    <source>
        <dbReference type="SAM" id="Coils"/>
    </source>
</evidence>
<name>A0ABV4F3G1_BRAEL</name>
<comment type="caution">
    <text evidence="2">The sequence shown here is derived from an EMBL/GenBank/DDBJ whole genome shotgun (WGS) entry which is preliminary data.</text>
</comment>
<dbReference type="EMBL" id="JBGBZA010000002">
    <property type="protein sequence ID" value="MEY9317492.1"/>
    <property type="molecule type" value="Genomic_DNA"/>
</dbReference>
<keyword evidence="1" id="KW-0175">Coiled coil</keyword>
<accession>A0ABV4F3G1</accession>
<sequence length="112" mass="12798">MAIVRWKTDSRPQRHGWAPGEYIHARCVGQLCQELDDSSFIGAKRAIMCADCAYALPDPQSEQVVDPAPKLTQEKLIEMIKDMFRQVRQIELALEEFEDARDEADQHEIDPG</sequence>